<dbReference type="SMART" id="SM00064">
    <property type="entry name" value="FYVE"/>
    <property type="match status" value="1"/>
</dbReference>
<dbReference type="GO" id="GO:0030496">
    <property type="term" value="C:midbody"/>
    <property type="evidence" value="ECO:0007669"/>
    <property type="project" value="TreeGrafter"/>
</dbReference>
<dbReference type="InterPro" id="IPR013083">
    <property type="entry name" value="Znf_RING/FYVE/PHD"/>
</dbReference>
<dbReference type="GO" id="GO:0008270">
    <property type="term" value="F:zinc ion binding"/>
    <property type="evidence" value="ECO:0007669"/>
    <property type="project" value="UniProtKB-KW"/>
</dbReference>
<evidence type="ECO:0000256" key="1">
    <source>
        <dbReference type="ARBA" id="ARBA00022553"/>
    </source>
</evidence>
<dbReference type="OrthoDB" id="1936617at2759"/>
<dbReference type="InterPro" id="IPR057946">
    <property type="entry name" value="TPR_ZFYVE26"/>
</dbReference>
<keyword evidence="4" id="KW-0862">Zinc</keyword>
<reference evidence="8 9" key="1">
    <citation type="submission" date="2020-04" db="EMBL/GenBank/DDBJ databases">
        <authorList>
            <person name="Alioto T."/>
            <person name="Alioto T."/>
            <person name="Gomez Garrido J."/>
        </authorList>
    </citation>
    <scope>NUCLEOTIDE SEQUENCE [LARGE SCALE GENOMIC DNA]</scope>
</reference>
<dbReference type="PANTHER" id="PTHR46591:SF1">
    <property type="entry name" value="ZINC FINGER FYVE DOMAIN-CONTAINING PROTEIN 26"/>
    <property type="match status" value="1"/>
</dbReference>
<dbReference type="GO" id="GO:0005765">
    <property type="term" value="C:lysosomal membrane"/>
    <property type="evidence" value="ECO:0007669"/>
    <property type="project" value="TreeGrafter"/>
</dbReference>
<dbReference type="PANTHER" id="PTHR46591">
    <property type="entry name" value="ZINC FINGER FYVE DOMAIN-CONTAINING PROTEIN 26"/>
    <property type="match status" value="1"/>
</dbReference>
<protein>
    <recommendedName>
        <fullName evidence="7">FYVE-type domain-containing protein</fullName>
    </recommendedName>
</protein>
<dbReference type="GO" id="GO:0000281">
    <property type="term" value="P:mitotic cytokinesis"/>
    <property type="evidence" value="ECO:0007669"/>
    <property type="project" value="InterPro"/>
</dbReference>
<keyword evidence="3 5" id="KW-0863">Zinc-finger</keyword>
<gene>
    <name evidence="8" type="ORF">CLODIP_2_CD11887</name>
</gene>
<evidence type="ECO:0000256" key="4">
    <source>
        <dbReference type="ARBA" id="ARBA00022833"/>
    </source>
</evidence>
<comment type="caution">
    <text evidence="8">The sequence shown here is derived from an EMBL/GenBank/DDBJ whole genome shotgun (WGS) entry which is preliminary data.</text>
</comment>
<dbReference type="Pfam" id="PF25569">
    <property type="entry name" value="TPR_ZFYVE26"/>
    <property type="match status" value="1"/>
</dbReference>
<organism evidence="8 9">
    <name type="scientific">Cloeon dipterum</name>
    <dbReference type="NCBI Taxonomy" id="197152"/>
    <lineage>
        <taxon>Eukaryota</taxon>
        <taxon>Metazoa</taxon>
        <taxon>Ecdysozoa</taxon>
        <taxon>Arthropoda</taxon>
        <taxon>Hexapoda</taxon>
        <taxon>Insecta</taxon>
        <taxon>Pterygota</taxon>
        <taxon>Palaeoptera</taxon>
        <taxon>Ephemeroptera</taxon>
        <taxon>Pisciforma</taxon>
        <taxon>Baetidae</taxon>
        <taxon>Cloeon</taxon>
    </lineage>
</organism>
<dbReference type="EMBL" id="CADEPI010000299">
    <property type="protein sequence ID" value="CAB3383177.1"/>
    <property type="molecule type" value="Genomic_DNA"/>
</dbReference>
<feature type="compositionally biased region" description="Basic residues" evidence="6">
    <location>
        <begin position="742"/>
        <end position="753"/>
    </location>
</feature>
<dbReference type="GO" id="GO:0032266">
    <property type="term" value="F:phosphatidylinositol-3-phosphate binding"/>
    <property type="evidence" value="ECO:0007669"/>
    <property type="project" value="InterPro"/>
</dbReference>
<keyword evidence="1" id="KW-0597">Phosphoprotein</keyword>
<name>A0A8S1DQ35_9INSE</name>
<sequence>MPYPSERCELGEKCESSKFLACDNPLVRSRLANSPAALTGPGLARLTGSDHVTANVDKYATPLFIDKRVWLFLEGTHITESEKKEAELALYRIVGNLEDETDDFHLRPSRGIICNNHHLLWLVARLLRKLKVSSDLLLLTKCASLESLLSLLKAPQHIAMDVRKLNRAIINSKQSGKEIVLPSHVAEYFHDSIIRGEVHATTGLVNHLLSPYLSHLSGLDYDLLKIIQESLHAAFQSLENKDQQALSAIVLHLLAVVGDASQHMPKIHQLSIDGVMSQKEILLALLSRKETPPACSITYCQLAVPSEEEILKPDGTLNVQNAFLLQSCYKKHWILDYLSGLYGALSESKTDIIGPSIQELSPIIQYYLWTQHCCESSVISKFLTHSMDPTLQRLEHLLVKREMVTSWLKKQPSYSAETTGAVAMSLLNKHSALRVLHQSGVLLDSDWDDVLKLLKSCKEDDKKSVSWECVVFQGYIIMMKTMKLFLISWDSKDHQPKSFEQYKENSFSMKEELSKIQALLKKLYPLSYRLEILENIFSLLFLRFEHLKADEGTSDSGGEDDDSLKSLATVTESSLSPVQVMNQPNFIAPSTKAKTTAKRRNGFICGPLIIRDALSFMKECLIDCSSSVYKHKSDMEVKDNQELQKKISSFCQIVTEAWWRLQIVTDLTDVIDYEKKSMSCIPQPQRGYLSSASSSESDDELGETRSRKRKTSQRSSRSENTDKSSGSGSNTTGGLMLSSGGRSKRLSRRKSRALNKLPNEADSIVNILLASQTSLAVLCLSRGDYRKAQQVVQTFQLANSEVANEANFLELFNSLSLEVSKSCDPGSNSRDFAVELGQGNSQTLASSSLDMVRRAALMGMNAVSVTSLVEKVLALAPPVHGMEKLLLENRRANMILCDISDKVMVSVDAALCLGNSGNASSSLMDVVSQHIKFNQTKPGVKGRGYSNFVSSFMELYRFLRTKKKCGSAAETLGNWEIPLNANTLSNYISFTSSLQDDMADFLNSDCLSKEKIVKVRQIIKTLADSNKCYELRGVRDAGKEELHFLQDIVWYLQTLSFILNRCAPASAEALSNPFDLLEEHWEQILSRLIFDYEAPLGRVERVSKRLNLHLLEAVVGACCPHFQQSIEKKNCAMALQPAASAWAKVSLNAATCQQDSKEDPAELGAKILTELLAAIKQSDAILVNSNDLQTFSNNSEILQILGLTTKLSSVDLTLLEENPQRAAFLCNICNLLMLHSLITLGCDSGLTSNSWLERKAAYNCIGYHIGQMGFVTLSSLLKQLVGMDFDSHFEDKICSDLMWNVDNKMALFAVSQGTIHGPFIQVYGVEQLESQLKTAVVNYISHNVRVEGSLEEGCFSLLLTPLILQYLGISSLSSLDAAVEASREYLLPLSRDYLPDTCTAIDCAPNIPTILKFLEAYATGQLKLQVADWKAAWENVTDDKDCNGLVVTVEDSTKFGILLQSSIELLGAKPEDQPHLDATWENCNLNQSVLQFISKRCWIIALLAERLRRGVQEYQFYPHTESLDRYLAEKFALFSSLGSGNLILGALTPPHMLLDKIWPLLDQCVVGQHEDECIQVFYSLPESMIFENVCLQTFKELLLYFAASQPQRHGIEAPHRLALSLGTAELRAQCILRNIQHWSGDDSIEVLKTVLGDPEISKETRAEVSNALKRVTIYQQVHNSLCYYKSNETPFSDGWHQILLLSDSDPGKVLQVLIEAKKFRLCMKWADLHGIPCKANHLIDCNLVAPLLESENIPSAKKLLESVPMERAVSICRRLLGSLTSMESLQFIVNFALTSCKSWLKENARVLASLQLWSVGLSILSLLPAAEQERDRAMVCKPQLLLEQMVMNTKLALCAEALAILRSHDMSAIPSDHPAQPAAIDAMLRSYANKALDFRVVQRIEPSPPELDDLLISMSSGSISIGPVPFIMPPNPPLKSDWVPNDEARDCMCCQLVPFTMFNRRHHCRRCGRVVCGSCSCNRSKVDGYGELLVRICDDCNIHIRKDTAARENKNADHSHSSSVLTCIIEWVLCADDALNTTVREEFSFEHAPSVALCLSILALHTEHSAAQPRFLLEASENMLRLLALPTPGVINPELDYSLVIKMARSLVVAAKVDVLSLLVRNGCSNFLPVEPLPLSGHALRHLRDRLLTAELWALALEVSTKAGLDRTGVWAAWGKACLRAGKWLEAREHLAHCLQPLVPSQDAVPAPLLSEIIRILEDSSYVIDSTVIKQSEHINSPALSVLHTLSNLSAISQGKIPMNDSTKQSVFYSECQYYLQTYGTPSVTISFLLSRGDLKEALRFVKDKNVEPEIFADALYKPCLVQGLIAQLLEEMRKMDPSLDTWKNIIMHVARLLEQQGLLNSLYQLQLFARDLVRAAMTCIRFYKASARCYSDMNADHLVKARGHIEDELSEHWASADSKRRESSVCSGRSSESPDGTETECQIPLKMPARTLDHHVNTIVRQLEAAKFLVQCESEDRTAVVTVSAELCQMKAPAGKVIYIPTLFGDSNERTLVAALILLCGKNIEEGFGITFRIIQYFRLKANNVYSLVAEYLVNAKKSKNIPQLINCIQSSGSADAATCSDDLLLQCIKRLVNEQSDGIMLSEPLLRHVAGSKAKIEAHLTCGFLKSAYLLAVKSGKEADVKLILDEAERTNQSAMKRICQQWLSQRAIKK</sequence>
<evidence type="ECO:0000256" key="5">
    <source>
        <dbReference type="PROSITE-ProRule" id="PRU00091"/>
    </source>
</evidence>
<dbReference type="InterPro" id="IPR006869">
    <property type="entry name" value="DUF547"/>
</dbReference>
<dbReference type="GO" id="GO:0032465">
    <property type="term" value="P:regulation of cytokinesis"/>
    <property type="evidence" value="ECO:0007669"/>
    <property type="project" value="TreeGrafter"/>
</dbReference>
<evidence type="ECO:0000256" key="2">
    <source>
        <dbReference type="ARBA" id="ARBA00022723"/>
    </source>
</evidence>
<dbReference type="GO" id="GO:0000724">
    <property type="term" value="P:double-strand break repair via homologous recombination"/>
    <property type="evidence" value="ECO:0007669"/>
    <property type="project" value="InterPro"/>
</dbReference>
<evidence type="ECO:0000313" key="9">
    <source>
        <dbReference type="Proteomes" id="UP000494165"/>
    </source>
</evidence>
<proteinExistence type="predicted"/>
<keyword evidence="2" id="KW-0479">Metal-binding</keyword>
<dbReference type="InterPro" id="IPR000306">
    <property type="entry name" value="Znf_FYVE"/>
</dbReference>
<evidence type="ECO:0000313" key="8">
    <source>
        <dbReference type="EMBL" id="CAB3383177.1"/>
    </source>
</evidence>
<evidence type="ECO:0000259" key="7">
    <source>
        <dbReference type="PROSITE" id="PS50178"/>
    </source>
</evidence>
<dbReference type="InterPro" id="IPR017455">
    <property type="entry name" value="Znf_FYVE-rel"/>
</dbReference>
<feature type="region of interest" description="Disordered" evidence="6">
    <location>
        <begin position="684"/>
        <end position="753"/>
    </location>
</feature>
<dbReference type="GO" id="GO:0005813">
    <property type="term" value="C:centrosome"/>
    <property type="evidence" value="ECO:0007669"/>
    <property type="project" value="TreeGrafter"/>
</dbReference>
<feature type="compositionally biased region" description="Low complexity" evidence="6">
    <location>
        <begin position="723"/>
        <end position="741"/>
    </location>
</feature>
<keyword evidence="9" id="KW-1185">Reference proteome</keyword>
<evidence type="ECO:0000256" key="3">
    <source>
        <dbReference type="ARBA" id="ARBA00022771"/>
    </source>
</evidence>
<accession>A0A8S1DQ35</accession>
<dbReference type="Proteomes" id="UP000494165">
    <property type="component" value="Unassembled WGS sequence"/>
</dbReference>
<evidence type="ECO:0000256" key="6">
    <source>
        <dbReference type="SAM" id="MobiDB-lite"/>
    </source>
</evidence>
<dbReference type="Gene3D" id="3.30.40.10">
    <property type="entry name" value="Zinc/RING finger domain, C3HC4 (zinc finger)"/>
    <property type="match status" value="1"/>
</dbReference>
<dbReference type="InterPro" id="IPR011011">
    <property type="entry name" value="Znf_FYVE_PHD"/>
</dbReference>
<dbReference type="InterPro" id="IPR028730">
    <property type="entry name" value="ZFYVE26"/>
</dbReference>
<dbReference type="SUPFAM" id="SSF57903">
    <property type="entry name" value="FYVE/PHD zinc finger"/>
    <property type="match status" value="1"/>
</dbReference>
<dbReference type="PROSITE" id="PS50178">
    <property type="entry name" value="ZF_FYVE"/>
    <property type="match status" value="1"/>
</dbReference>
<dbReference type="Pfam" id="PF01363">
    <property type="entry name" value="FYVE"/>
    <property type="match status" value="1"/>
</dbReference>
<feature type="domain" description="FYVE-type" evidence="7">
    <location>
        <begin position="1941"/>
        <end position="2001"/>
    </location>
</feature>
<dbReference type="Pfam" id="PF04784">
    <property type="entry name" value="DUF547"/>
    <property type="match status" value="1"/>
</dbReference>